<feature type="region of interest" description="Disordered" evidence="5">
    <location>
        <begin position="2291"/>
        <end position="2369"/>
    </location>
</feature>
<feature type="compositionally biased region" description="Basic and acidic residues" evidence="5">
    <location>
        <begin position="231"/>
        <end position="247"/>
    </location>
</feature>
<evidence type="ECO:0000313" key="8">
    <source>
        <dbReference type="Proteomes" id="UP001152797"/>
    </source>
</evidence>
<feature type="region of interest" description="Disordered" evidence="5">
    <location>
        <begin position="1269"/>
        <end position="1312"/>
    </location>
</feature>
<dbReference type="Proteomes" id="UP001152797">
    <property type="component" value="Unassembled WGS sequence"/>
</dbReference>
<dbReference type="PANTHER" id="PTHR46098">
    <property type="entry name" value="TRNA (CYTOSINE(38)-C(5))-METHYLTRANSFERASE"/>
    <property type="match status" value="1"/>
</dbReference>
<dbReference type="Gene3D" id="3.90.120.10">
    <property type="entry name" value="DNA Methylase, subunit A, domain 2"/>
    <property type="match status" value="1"/>
</dbReference>
<dbReference type="PROSITE" id="PS51679">
    <property type="entry name" value="SAM_MT_C5"/>
    <property type="match status" value="1"/>
</dbReference>
<proteinExistence type="inferred from homology"/>
<dbReference type="EMBL" id="CAMXCT030000863">
    <property type="protein sequence ID" value="CAL4771438.1"/>
    <property type="molecule type" value="Genomic_DNA"/>
</dbReference>
<sequence length="2423" mass="270298">MAQQSSSSLHAHLGPIPVRGTITSEQREQIKAATSCSAAVRERNQWGARMLTVTGPANGLQEAHSMAVKFIEENGEDKGRADPAAASAKNESKKKWHGSWHSWSTWDADKWVPRSEHEELQNRLKTAEGTIAGLQWRMSCWESWHYYQGQPSYGYVYQSAEARPAREPRAEPCPGKDERDERDRTRDPSRSYDRRDTVSPSEESNRTILPEETHTKESHAKKRKKKRKDRQRWSEDTGHGDQHDQRHWQRKKCSFPGRSWRKARPLPCKNGGRLVLFRGKKACPLVSDMKRKRPNFDTFVPPTVTLSVAARTSGGDRNQLRKGIIRPLLEDSVYGHILQKCPIQFTNGEAYEWEYINPFALIHQYTSARPRFGDMLRGAGSVRIAFYMDETTPGNVLRPDHGRSLACFYWTLMELPSWFRSRHCGWFYFGLFPLSLVEHVAGGYSFLFAFMVKTFFGKGLLAWDFDRTGICCKSSGGDFILKARFGALLSDEKAMKELWCTKGASSYKPCHLCKNVMGRVDLPDRGYLVHYTCTDSSRFDLHTADSFRTMAQNLKLEAGNLSKKDFERLEQSYGLVFDPLGILWCEDLGGIVNPVSHTYWDWMHILMACGGIAQYEFNQYARRLCSAGVSLRALDDLAAEIVWPKGAYWSKKYFQKRVVDKDGAHLKAFANELFQLTDIWRLILQLVVRPAGILELETRSLESMMKIIDILSMQEEALPLVGDLEIEIAQHHAWFLELYPDCNKPKTHWLRHVPSLFREFGCNLSCFSPEKKHKGVKQLALLISANVEKGVLYRAVAENFSSFSNDENMLRPIFLERAQDMEAEWLRAFYPDMQEANVSKTLRFEGGRVSASDMLWFPATKHLAQASFFLQVRLLNSSEFLIHGDLYQQARLQSLQGSPAETCAMSAASEVPATATAEALPESAASEATEAASPAETATSCAETPSGVVPLDKVETGPGLPAENLCSTCRKPVSEENGVVVARAVGKTATSLRCRACHNLKSRINRVLSHYGSLAQDWTKVTENEKKEFYKKYKEQAGPDLLTRLQETVTESKKTSSAVSFEGTGDFLDEIDLEEKYKNKPDQLAAIKANTRTYFCPVRQVQLFEDVKYKRTAVETEEYAKVQKRKRQSIPLEQGERDETAADSSQCKKGKKEAAKSELPKLKAGGKKKISKKVELMNAKKLQLMDWNCKARGDKVKDLVPGYVVKASTKLVDDAVAFGVECDSILESGHGDADEVIKKADSFMEQLTEMMGRVKCQVDQAHAFVATGASGQECGGSPQLQTCDGSPQRKRRSGGEEAPRKQPRSSKDLSPVSMGAETLTLDFWEDRDIEVGEDTQQFPENPSIDYELAYTDWMLSQLSEKVLVPEPNDWKTEFPQLRLAQPIHIAMPCCGIDGAGWSLRAMGVPFTPNNVYDLETRYKEYWQGMVEEGSPLHFGKHNGDIVQVQLSDLERPVHVLCSGPPCPPWAGNGNKKGVEDFRAKAFLAIVNIVASLAKCGELQAAILENVQGILHRQGGEESFMSKLLHILQEEVQEFLWQVDTLKAVDYKLAQDRTRVFLRGIRSTLCPSGAVPPPLPPFGHRVLTDFLASMPCVDRKKLTKRMAQNLKDSQEQLRKLLQEGRLVETDVVCFPLDRADGKTYKRHISVNRTPTLTTSNSYLFVSDMKVGLPDQKRTHFRFLHPHERFVLQGFNVEVAEQFASSQALQVKAAGNAYPVPLIGAAMAPLLAAFGELPQKGERELEFPTRFHERLADAMYGAGKKSKPKKAGHKVLKRPAAHQSSDKPADEKLDKTHPGPHDKEQHDGDGAQPLGEERAGPSTKKRPASTASIGRPCQKPRLPAAWRLRGQRLHEFISSSTLVQADHGLLRGLPAETLRAKLLLVIVGTNHMAEARFDGMLDYFAALQKSCGGFLEKDALDPLLKSCMLDIERAPPITIEAGASMLRKLEKATVPQAWREALVKLVQAKVQTGAENSCNEGNKKNKEKPRQTCLHLDNYFLKKDWEKLASDGLTDKVNLAAQRMAALGLLNPTEPTVVHAVAILYLTSHKGTLEELNITGVHALNTVRDLKSVLRGLKGFTQSGITNYPMDPAELPGPIFMKAFGQEKPEPSRLDPHALGWLQVVLPARDTHTSVRGAWGKRTSRLRTGNNFQEMLMNAMSNPDMAAAFASMMRNNSGVQLNMTRRKQLMPSAASAQVEPLMLANGPAASHNLAGKQDPKDEVDLETSLPSNEEPSIKARPGAKEISKARPAVSETSKARPAAGEPCEALPAKDSKELPPLEPKSVDAMANDILAAIGGQKRKKTAAEETTEGDDVPMPKVKAKSKPKGKAKATAKKTSAVAKAKSTPPKTKNAAPKASPKKKKEVLPFPGTAAHEPVRHKNATVYICPKSTNYRVKLDGEKKDKAFSWKRQDAKEAWVQVKEYILNLE</sequence>
<keyword evidence="2 4" id="KW-0808">Transferase</keyword>
<feature type="compositionally biased region" description="Basic residues" evidence="5">
    <location>
        <begin position="219"/>
        <end position="230"/>
    </location>
</feature>
<evidence type="ECO:0000256" key="4">
    <source>
        <dbReference type="PROSITE-ProRule" id="PRU01016"/>
    </source>
</evidence>
<dbReference type="InterPro" id="IPR029063">
    <property type="entry name" value="SAM-dependent_MTases_sf"/>
</dbReference>
<evidence type="ECO:0000313" key="7">
    <source>
        <dbReference type="EMBL" id="CAL4771438.1"/>
    </source>
</evidence>
<feature type="region of interest" description="Disordered" evidence="5">
    <location>
        <begin position="1754"/>
        <end position="1835"/>
    </location>
</feature>
<dbReference type="EMBL" id="CAMXCT010000863">
    <property type="protein sequence ID" value="CAI3984126.1"/>
    <property type="molecule type" value="Genomic_DNA"/>
</dbReference>
<feature type="region of interest" description="Disordered" evidence="5">
    <location>
        <begin position="164"/>
        <end position="256"/>
    </location>
</feature>
<evidence type="ECO:0000256" key="2">
    <source>
        <dbReference type="ARBA" id="ARBA00022679"/>
    </source>
</evidence>
<organism evidence="6">
    <name type="scientific">Cladocopium goreaui</name>
    <dbReference type="NCBI Taxonomy" id="2562237"/>
    <lineage>
        <taxon>Eukaryota</taxon>
        <taxon>Sar</taxon>
        <taxon>Alveolata</taxon>
        <taxon>Dinophyceae</taxon>
        <taxon>Suessiales</taxon>
        <taxon>Symbiodiniaceae</taxon>
        <taxon>Cladocopium</taxon>
    </lineage>
</organism>
<dbReference type="GO" id="GO:0032259">
    <property type="term" value="P:methylation"/>
    <property type="evidence" value="ECO:0007669"/>
    <property type="project" value="UniProtKB-KW"/>
</dbReference>
<keyword evidence="8" id="KW-1185">Reference proteome</keyword>
<keyword evidence="1 4" id="KW-0489">Methyltransferase</keyword>
<dbReference type="InterPro" id="IPR001525">
    <property type="entry name" value="C5_MeTfrase"/>
</dbReference>
<evidence type="ECO:0000256" key="5">
    <source>
        <dbReference type="SAM" id="MobiDB-lite"/>
    </source>
</evidence>
<feature type="compositionally biased region" description="Basic residues" evidence="5">
    <location>
        <begin position="2315"/>
        <end position="2329"/>
    </location>
</feature>
<accession>A0A9P1FQ67</accession>
<protein>
    <submittedName>
        <fullName evidence="7">Type II methyltransferase M.DsaV (M.DsaV) (Cytosine-specific methyltransferase DsaV) (Modification methylase DsaV)</fullName>
    </submittedName>
</protein>
<dbReference type="OrthoDB" id="421584at2759"/>
<dbReference type="Gene3D" id="3.40.50.150">
    <property type="entry name" value="Vaccinia Virus protein VP39"/>
    <property type="match status" value="1"/>
</dbReference>
<feature type="region of interest" description="Disordered" evidence="5">
    <location>
        <begin position="1125"/>
        <end position="1158"/>
    </location>
</feature>
<comment type="caution">
    <text evidence="6">The sequence shown here is derived from an EMBL/GenBank/DDBJ whole genome shotgun (WGS) entry which is preliminary data.</text>
</comment>
<feature type="compositionally biased region" description="Basic and acidic residues" evidence="5">
    <location>
        <begin position="164"/>
        <end position="218"/>
    </location>
</feature>
<dbReference type="SUPFAM" id="SSF53335">
    <property type="entry name" value="S-adenosyl-L-methionine-dependent methyltransferases"/>
    <property type="match status" value="1"/>
</dbReference>
<evidence type="ECO:0000256" key="1">
    <source>
        <dbReference type="ARBA" id="ARBA00022603"/>
    </source>
</evidence>
<dbReference type="GO" id="GO:0008168">
    <property type="term" value="F:methyltransferase activity"/>
    <property type="evidence" value="ECO:0007669"/>
    <property type="project" value="UniProtKB-KW"/>
</dbReference>
<feature type="region of interest" description="Disordered" evidence="5">
    <location>
        <begin position="914"/>
        <end position="954"/>
    </location>
</feature>
<evidence type="ECO:0000256" key="3">
    <source>
        <dbReference type="ARBA" id="ARBA00022691"/>
    </source>
</evidence>
<feature type="region of interest" description="Disordered" evidence="5">
    <location>
        <begin position="2202"/>
        <end position="2277"/>
    </location>
</feature>
<comment type="similarity">
    <text evidence="4">Belongs to the class I-like SAM-binding methyltransferase superfamily. C5-methyltransferase family.</text>
</comment>
<reference evidence="7 8" key="2">
    <citation type="submission" date="2024-05" db="EMBL/GenBank/DDBJ databases">
        <authorList>
            <person name="Chen Y."/>
            <person name="Shah S."/>
            <person name="Dougan E. K."/>
            <person name="Thang M."/>
            <person name="Chan C."/>
        </authorList>
    </citation>
    <scope>NUCLEOTIDE SEQUENCE [LARGE SCALE GENOMIC DNA]</scope>
</reference>
<evidence type="ECO:0000313" key="6">
    <source>
        <dbReference type="EMBL" id="CAI3984126.1"/>
    </source>
</evidence>
<reference evidence="6" key="1">
    <citation type="submission" date="2022-10" db="EMBL/GenBank/DDBJ databases">
        <authorList>
            <person name="Chen Y."/>
            <person name="Dougan E. K."/>
            <person name="Chan C."/>
            <person name="Rhodes N."/>
            <person name="Thang M."/>
        </authorList>
    </citation>
    <scope>NUCLEOTIDE SEQUENCE</scope>
</reference>
<gene>
    <name evidence="6" type="ORF">C1SCF055_LOCUS11676</name>
</gene>
<feature type="compositionally biased region" description="Basic and acidic residues" evidence="5">
    <location>
        <begin position="1778"/>
        <end position="1813"/>
    </location>
</feature>
<feature type="compositionally biased region" description="Low complexity" evidence="5">
    <location>
        <begin position="914"/>
        <end position="946"/>
    </location>
</feature>
<feature type="compositionally biased region" description="Basic residues" evidence="5">
    <location>
        <begin position="1758"/>
        <end position="1774"/>
    </location>
</feature>
<keyword evidence="3 4" id="KW-0949">S-adenosyl-L-methionine</keyword>
<dbReference type="InterPro" id="IPR050750">
    <property type="entry name" value="C5-MTase"/>
</dbReference>
<feature type="region of interest" description="Disordered" evidence="5">
    <location>
        <begin position="1"/>
        <end position="21"/>
    </location>
</feature>
<name>A0A9P1FQ67_9DINO</name>
<feature type="active site" evidence="4">
    <location>
        <position position="1462"/>
    </location>
</feature>
<dbReference type="PANTHER" id="PTHR46098:SF1">
    <property type="entry name" value="TRNA (CYTOSINE(38)-C(5))-METHYLTRANSFERASE"/>
    <property type="match status" value="1"/>
</dbReference>
<dbReference type="Pfam" id="PF00145">
    <property type="entry name" value="DNA_methylase"/>
    <property type="match status" value="1"/>
</dbReference>
<feature type="compositionally biased region" description="Low complexity" evidence="5">
    <location>
        <begin position="2330"/>
        <end position="2352"/>
    </location>
</feature>
<dbReference type="EMBL" id="CAMXCT020000863">
    <property type="protein sequence ID" value="CAL1137501.1"/>
    <property type="molecule type" value="Genomic_DNA"/>
</dbReference>